<dbReference type="GO" id="GO:0005886">
    <property type="term" value="C:plasma membrane"/>
    <property type="evidence" value="ECO:0007669"/>
    <property type="project" value="UniProtKB-SubCell"/>
</dbReference>
<dbReference type="Pfam" id="PF12704">
    <property type="entry name" value="MacB_PCD"/>
    <property type="match status" value="1"/>
</dbReference>
<feature type="transmembrane region" description="Helical" evidence="7">
    <location>
        <begin position="21"/>
        <end position="42"/>
    </location>
</feature>
<feature type="domain" description="ABC3 transporter permease C-terminal" evidence="8">
    <location>
        <begin position="281"/>
        <end position="394"/>
    </location>
</feature>
<dbReference type="AlphaFoldDB" id="A0A833M866"/>
<feature type="domain" description="MacB-like periplasmic core" evidence="9">
    <location>
        <begin position="21"/>
        <end position="243"/>
    </location>
</feature>
<proteinExistence type="inferred from homology"/>
<protein>
    <submittedName>
        <fullName evidence="10">FtsX-like permease family protein</fullName>
    </submittedName>
</protein>
<gene>
    <name evidence="10" type="ORF">F8153_03085</name>
</gene>
<reference evidence="10 11" key="1">
    <citation type="submission" date="2019-10" db="EMBL/GenBank/DDBJ databases">
        <title>Alkaliphilus serpentinus sp. nov. and Alkaliphilus pronyensis sp. nov., two novel anaerobic alkaliphilic species isolated from the serpentinized-hosted hydrothermal field of the Prony Bay (New Caledonia).</title>
        <authorList>
            <person name="Postec A."/>
        </authorList>
    </citation>
    <scope>NUCLEOTIDE SEQUENCE [LARGE SCALE GENOMIC DNA]</scope>
    <source>
        <strain evidence="10 11">LacT</strain>
    </source>
</reference>
<evidence type="ECO:0000256" key="1">
    <source>
        <dbReference type="ARBA" id="ARBA00004651"/>
    </source>
</evidence>
<evidence type="ECO:0000256" key="3">
    <source>
        <dbReference type="ARBA" id="ARBA00022692"/>
    </source>
</evidence>
<accession>A0A833M866</accession>
<comment type="similarity">
    <text evidence="6">Belongs to the ABC-4 integral membrane protein family.</text>
</comment>
<dbReference type="OrthoDB" id="9770036at2"/>
<evidence type="ECO:0000256" key="7">
    <source>
        <dbReference type="SAM" id="Phobius"/>
    </source>
</evidence>
<evidence type="ECO:0000313" key="10">
    <source>
        <dbReference type="EMBL" id="KAB3532068.1"/>
    </source>
</evidence>
<evidence type="ECO:0000313" key="11">
    <source>
        <dbReference type="Proteomes" id="UP000465601"/>
    </source>
</evidence>
<name>A0A833M866_9FIRM</name>
<dbReference type="InterPro" id="IPR050250">
    <property type="entry name" value="Macrolide_Exporter_MacB"/>
</dbReference>
<feature type="transmembrane region" description="Helical" evidence="7">
    <location>
        <begin position="362"/>
        <end position="384"/>
    </location>
</feature>
<keyword evidence="2" id="KW-1003">Cell membrane</keyword>
<feature type="transmembrane region" description="Helical" evidence="7">
    <location>
        <begin position="277"/>
        <end position="302"/>
    </location>
</feature>
<sequence length="401" mass="44118">MNFLENIRLALSSIKASKMRTFLTMLGIIIGIAAVVTISAIGNGGKYQIQKSLEQFGTNRLMVYMNWNDQKSFSSRDYLTDRDVEAIRNIKGIEAISPIYEDYSSLRILDKTIDVILIGSNSETDVINNVEMISGRFISQQDVDNHNYSIVISQKEAKELFGQQDVLGEKVTMNSYVGPVDFTIVGVYHHEDSPFGGNVNGGRGQIYVPIKTIMRLYNQTTYYGINLKIEDRNEMDAIGQQVLALLNRLHNSQDKYMTFNLEEAMETVNGVISTITMVLAMIAGIALLVGGIGIMNIMLVTVTERIREIGVKKAIGAKRQVILLQFLTESALISLVGGIVGIVLGFAFASLASALLKMPPQISIAEVLLAAGLAIFVGILFGVYPASRASKLDPIEALRYE</sequence>
<evidence type="ECO:0000256" key="2">
    <source>
        <dbReference type="ARBA" id="ARBA00022475"/>
    </source>
</evidence>
<evidence type="ECO:0000256" key="4">
    <source>
        <dbReference type="ARBA" id="ARBA00022989"/>
    </source>
</evidence>
<dbReference type="InterPro" id="IPR025857">
    <property type="entry name" value="MacB_PCD"/>
</dbReference>
<evidence type="ECO:0000256" key="6">
    <source>
        <dbReference type="ARBA" id="ARBA00038076"/>
    </source>
</evidence>
<dbReference type="Proteomes" id="UP000465601">
    <property type="component" value="Unassembled WGS sequence"/>
</dbReference>
<evidence type="ECO:0000259" key="9">
    <source>
        <dbReference type="Pfam" id="PF12704"/>
    </source>
</evidence>
<keyword evidence="4 7" id="KW-1133">Transmembrane helix</keyword>
<comment type="caution">
    <text evidence="10">The sequence shown here is derived from an EMBL/GenBank/DDBJ whole genome shotgun (WGS) entry which is preliminary data.</text>
</comment>
<dbReference type="InterPro" id="IPR003838">
    <property type="entry name" value="ABC3_permease_C"/>
</dbReference>
<evidence type="ECO:0000259" key="8">
    <source>
        <dbReference type="Pfam" id="PF02687"/>
    </source>
</evidence>
<keyword evidence="3 7" id="KW-0812">Transmembrane</keyword>
<feature type="transmembrane region" description="Helical" evidence="7">
    <location>
        <begin position="323"/>
        <end position="356"/>
    </location>
</feature>
<evidence type="ECO:0000256" key="5">
    <source>
        <dbReference type="ARBA" id="ARBA00023136"/>
    </source>
</evidence>
<keyword evidence="5 7" id="KW-0472">Membrane</keyword>
<dbReference type="RefSeq" id="WP_151864895.1">
    <property type="nucleotide sequence ID" value="NZ_WBZB01000011.1"/>
</dbReference>
<organism evidence="10 11">
    <name type="scientific">Alkaliphilus serpentinus</name>
    <dbReference type="NCBI Taxonomy" id="1482731"/>
    <lineage>
        <taxon>Bacteria</taxon>
        <taxon>Bacillati</taxon>
        <taxon>Bacillota</taxon>
        <taxon>Clostridia</taxon>
        <taxon>Peptostreptococcales</taxon>
        <taxon>Natronincolaceae</taxon>
        <taxon>Alkaliphilus</taxon>
    </lineage>
</organism>
<keyword evidence="11" id="KW-1185">Reference proteome</keyword>
<dbReference type="PANTHER" id="PTHR30572">
    <property type="entry name" value="MEMBRANE COMPONENT OF TRANSPORTER-RELATED"/>
    <property type="match status" value="1"/>
</dbReference>
<dbReference type="GO" id="GO:0022857">
    <property type="term" value="F:transmembrane transporter activity"/>
    <property type="evidence" value="ECO:0007669"/>
    <property type="project" value="TreeGrafter"/>
</dbReference>
<dbReference type="PANTHER" id="PTHR30572:SF4">
    <property type="entry name" value="ABC TRANSPORTER PERMEASE YTRF"/>
    <property type="match status" value="1"/>
</dbReference>
<comment type="subcellular location">
    <subcellularLocation>
        <location evidence="1">Cell membrane</location>
        <topology evidence="1">Multi-pass membrane protein</topology>
    </subcellularLocation>
</comment>
<dbReference type="EMBL" id="WBZB01000011">
    <property type="protein sequence ID" value="KAB3532068.1"/>
    <property type="molecule type" value="Genomic_DNA"/>
</dbReference>
<dbReference type="Pfam" id="PF02687">
    <property type="entry name" value="FtsX"/>
    <property type="match status" value="1"/>
</dbReference>